<comment type="caution">
    <text evidence="2">The sequence shown here is derived from an EMBL/GenBank/DDBJ whole genome shotgun (WGS) entry which is preliminary data.</text>
</comment>
<reference evidence="2 3" key="1">
    <citation type="submission" date="2020-08" db="EMBL/GenBank/DDBJ databases">
        <title>Genomic Encyclopedia of Type Strains, Phase IV (KMG-IV): sequencing the most valuable type-strain genomes for metagenomic binning, comparative biology and taxonomic classification.</title>
        <authorList>
            <person name="Goeker M."/>
        </authorList>
    </citation>
    <scope>NUCLEOTIDE SEQUENCE [LARGE SCALE GENOMIC DNA]</scope>
    <source>
        <strain evidence="2 3">DSM 105481</strain>
    </source>
</reference>
<evidence type="ECO:0008006" key="4">
    <source>
        <dbReference type="Google" id="ProtNLM"/>
    </source>
</evidence>
<gene>
    <name evidence="2" type="ORF">HNP81_001623</name>
</gene>
<keyword evidence="1" id="KW-0472">Membrane</keyword>
<protein>
    <recommendedName>
        <fullName evidence="4">ABC transporter permease</fullName>
    </recommendedName>
</protein>
<feature type="transmembrane region" description="Helical" evidence="1">
    <location>
        <begin position="26"/>
        <end position="43"/>
    </location>
</feature>
<evidence type="ECO:0000313" key="2">
    <source>
        <dbReference type="EMBL" id="MBA9026338.1"/>
    </source>
</evidence>
<proteinExistence type="predicted"/>
<organism evidence="2 3">
    <name type="scientific">Peribacillus huizhouensis</name>
    <dbReference type="NCBI Taxonomy" id="1501239"/>
    <lineage>
        <taxon>Bacteria</taxon>
        <taxon>Bacillati</taxon>
        <taxon>Bacillota</taxon>
        <taxon>Bacilli</taxon>
        <taxon>Bacillales</taxon>
        <taxon>Bacillaceae</taxon>
        <taxon>Peribacillus</taxon>
    </lineage>
</organism>
<accession>A0ABR6CNV0</accession>
<dbReference type="EMBL" id="JACJHX010000004">
    <property type="protein sequence ID" value="MBA9026338.1"/>
    <property type="molecule type" value="Genomic_DNA"/>
</dbReference>
<dbReference type="RefSeq" id="WP_281384493.1">
    <property type="nucleotide sequence ID" value="NZ_JACJHX010000004.1"/>
</dbReference>
<evidence type="ECO:0000256" key="1">
    <source>
        <dbReference type="SAM" id="Phobius"/>
    </source>
</evidence>
<keyword evidence="1" id="KW-0812">Transmembrane</keyword>
<name>A0ABR6CNV0_9BACI</name>
<keyword evidence="3" id="KW-1185">Reference proteome</keyword>
<sequence>MRAETKKMTFSQWVLKTIKWHKKRSTQHAIILLILISGILIFVM</sequence>
<dbReference type="Proteomes" id="UP000626697">
    <property type="component" value="Unassembled WGS sequence"/>
</dbReference>
<keyword evidence="1" id="KW-1133">Transmembrane helix</keyword>
<evidence type="ECO:0000313" key="3">
    <source>
        <dbReference type="Proteomes" id="UP000626697"/>
    </source>
</evidence>